<feature type="region of interest" description="Disordered" evidence="1">
    <location>
        <begin position="374"/>
        <end position="429"/>
    </location>
</feature>
<protein>
    <submittedName>
        <fullName evidence="3">Uncharacterized protein</fullName>
    </submittedName>
</protein>
<feature type="compositionally biased region" description="Pro residues" evidence="1">
    <location>
        <begin position="107"/>
        <end position="130"/>
    </location>
</feature>
<feature type="region of interest" description="Disordered" evidence="1">
    <location>
        <begin position="453"/>
        <end position="479"/>
    </location>
</feature>
<name>A0A3R7LYJ0_PENVA</name>
<gene>
    <name evidence="3" type="ORF">C7M84_019701</name>
</gene>
<dbReference type="EMBL" id="QCYY01003675">
    <property type="protein sequence ID" value="ROT62450.1"/>
    <property type="molecule type" value="Genomic_DNA"/>
</dbReference>
<dbReference type="AlphaFoldDB" id="A0A3R7LYJ0"/>
<evidence type="ECO:0000256" key="2">
    <source>
        <dbReference type="SAM" id="SignalP"/>
    </source>
</evidence>
<keyword evidence="4" id="KW-1185">Reference proteome</keyword>
<proteinExistence type="predicted"/>
<feature type="compositionally biased region" description="Low complexity" evidence="1">
    <location>
        <begin position="592"/>
        <end position="601"/>
    </location>
</feature>
<feature type="compositionally biased region" description="Low complexity" evidence="1">
    <location>
        <begin position="150"/>
        <end position="164"/>
    </location>
</feature>
<accession>A0A3R7LYJ0</accession>
<comment type="caution">
    <text evidence="3">The sequence shown here is derived from an EMBL/GenBank/DDBJ whole genome shotgun (WGS) entry which is preliminary data.</text>
</comment>
<dbReference type="InterPro" id="IPR003882">
    <property type="entry name" value="Pistil_extensin"/>
</dbReference>
<feature type="region of interest" description="Disordered" evidence="1">
    <location>
        <begin position="313"/>
        <end position="336"/>
    </location>
</feature>
<sequence>MLLFYSLIIPLAFPSSLSFAHLEIAAKPRSISGSFSIFFCYSGENDLAGRPLGQQRTLAVTFYLPRHRLFLVSSPISTSPPSPLSPPLPPSPHHPLLFSPLPPFPSLPPPTSLAPTPPSSPPITPPPRPAPLLTTPKRVIERPPPPDLPSPHSSPFHPPTISIPLHPPPPLSLPPSPSPTPPPLHPSSPPLPSPQSPSHPSLPLLLSLPPFPTPPLLPPFPPHHLHPFLPPFISSHTHSPLHSFLTPPHPPPFPPRKHIKETFKRGGNFNAFGHTEVHDTNHEYTHVKPARITSVCERARVVCPLSIARPARARTHTTTTTTPATFTSPGTQACQGPRARSLDTIAHESTTASRVPLAQNGPGNCRSTRVLLTTPKRVIERPPPPDLPSPHSSLSIPHNLHPLHPPPPLSLPPSPSPTPPPLHPFSPPLPPPTISIPPFLPLLLSLPPIPNPSPSPPLPPPSSPPLFSPHQYPSTPTPPLHSFLTPPPPTLPPRKHIRKHSSAEEISTPCVFTCLSLGLSCQNRFSRLLGCLACMHVYPPRQLALTPTHLPNIAYLPINPHNLHITHHPAFQHTRPPFPPSLACPPNPPSACPTTAATPPADRGVRTQS</sequence>
<feature type="region of interest" description="Disordered" evidence="1">
    <location>
        <begin position="107"/>
        <end position="205"/>
    </location>
</feature>
<dbReference type="Proteomes" id="UP000283509">
    <property type="component" value="Unassembled WGS sequence"/>
</dbReference>
<reference evidence="3 4" key="2">
    <citation type="submission" date="2019-01" db="EMBL/GenBank/DDBJ databases">
        <title>The decoding of complex shrimp genome reveals the adaptation for benthos swimmer, frequently molting mechanism and breeding impact on genome.</title>
        <authorList>
            <person name="Sun Y."/>
            <person name="Gao Y."/>
            <person name="Yu Y."/>
        </authorList>
    </citation>
    <scope>NUCLEOTIDE SEQUENCE [LARGE SCALE GENOMIC DNA]</scope>
    <source>
        <tissue evidence="3">Muscle</tissue>
    </source>
</reference>
<feature type="compositionally biased region" description="Pro residues" evidence="1">
    <location>
        <begin position="453"/>
        <end position="467"/>
    </location>
</feature>
<evidence type="ECO:0000313" key="3">
    <source>
        <dbReference type="EMBL" id="ROT62450.1"/>
    </source>
</evidence>
<reference evidence="3 4" key="1">
    <citation type="submission" date="2018-04" db="EMBL/GenBank/DDBJ databases">
        <authorList>
            <person name="Zhang X."/>
            <person name="Yuan J."/>
            <person name="Li F."/>
            <person name="Xiang J."/>
        </authorList>
    </citation>
    <scope>NUCLEOTIDE SEQUENCE [LARGE SCALE GENOMIC DNA]</scope>
    <source>
        <tissue evidence="3">Muscle</tissue>
    </source>
</reference>
<keyword evidence="2" id="KW-0732">Signal</keyword>
<feature type="compositionally biased region" description="Low complexity" evidence="1">
    <location>
        <begin position="316"/>
        <end position="331"/>
    </location>
</feature>
<feature type="region of interest" description="Disordered" evidence="1">
    <location>
        <begin position="350"/>
        <end position="369"/>
    </location>
</feature>
<organism evidence="3 4">
    <name type="scientific">Penaeus vannamei</name>
    <name type="common">Whiteleg shrimp</name>
    <name type="synonym">Litopenaeus vannamei</name>
    <dbReference type="NCBI Taxonomy" id="6689"/>
    <lineage>
        <taxon>Eukaryota</taxon>
        <taxon>Metazoa</taxon>
        <taxon>Ecdysozoa</taxon>
        <taxon>Arthropoda</taxon>
        <taxon>Crustacea</taxon>
        <taxon>Multicrustacea</taxon>
        <taxon>Malacostraca</taxon>
        <taxon>Eumalacostraca</taxon>
        <taxon>Eucarida</taxon>
        <taxon>Decapoda</taxon>
        <taxon>Dendrobranchiata</taxon>
        <taxon>Penaeoidea</taxon>
        <taxon>Penaeidae</taxon>
        <taxon>Penaeus</taxon>
    </lineage>
</organism>
<feature type="compositionally biased region" description="Low complexity" evidence="1">
    <location>
        <begin position="389"/>
        <end position="402"/>
    </location>
</feature>
<feature type="compositionally biased region" description="Pro residues" evidence="1">
    <location>
        <begin position="165"/>
        <end position="197"/>
    </location>
</feature>
<dbReference type="PRINTS" id="PR01218">
    <property type="entry name" value="PSTLEXTENSIN"/>
</dbReference>
<feature type="compositionally biased region" description="Pro residues" evidence="1">
    <location>
        <begin position="576"/>
        <end position="591"/>
    </location>
</feature>
<evidence type="ECO:0000256" key="1">
    <source>
        <dbReference type="SAM" id="MobiDB-lite"/>
    </source>
</evidence>
<feature type="region of interest" description="Disordered" evidence="1">
    <location>
        <begin position="569"/>
        <end position="609"/>
    </location>
</feature>
<feature type="compositionally biased region" description="Pro residues" evidence="1">
    <location>
        <begin position="403"/>
        <end position="429"/>
    </location>
</feature>
<feature type="signal peptide" evidence="2">
    <location>
        <begin position="1"/>
        <end position="18"/>
    </location>
</feature>
<feature type="chain" id="PRO_5018777296" evidence="2">
    <location>
        <begin position="19"/>
        <end position="609"/>
    </location>
</feature>
<evidence type="ECO:0000313" key="4">
    <source>
        <dbReference type="Proteomes" id="UP000283509"/>
    </source>
</evidence>